<keyword evidence="1" id="KW-0732">Signal</keyword>
<dbReference type="AlphaFoldDB" id="A0A853JCT0"/>
<reference evidence="3 4" key="1">
    <citation type="submission" date="2020-07" db="EMBL/GenBank/DDBJ databases">
        <title>Luteimonas sp. SJ-92.</title>
        <authorList>
            <person name="Huang X.-X."/>
            <person name="Xu L."/>
            <person name="Sun J.-Q."/>
        </authorList>
    </citation>
    <scope>NUCLEOTIDE SEQUENCE [LARGE SCALE GENOMIC DNA]</scope>
    <source>
        <strain evidence="3 4">SJ-92</strain>
    </source>
</reference>
<dbReference type="InterPro" id="IPR002925">
    <property type="entry name" value="Dienelactn_hydro"/>
</dbReference>
<dbReference type="RefSeq" id="WP_180678225.1">
    <property type="nucleotide sequence ID" value="NZ_JACCKA010000054.1"/>
</dbReference>
<name>A0A853JCT0_9GAMM</name>
<keyword evidence="3" id="KW-0378">Hydrolase</keyword>
<dbReference type="EMBL" id="JACCKA010000054">
    <property type="protein sequence ID" value="NZA26437.1"/>
    <property type="molecule type" value="Genomic_DNA"/>
</dbReference>
<dbReference type="PANTHER" id="PTHR22946:SF4">
    <property type="entry name" value="ESTERASE FRSA"/>
    <property type="match status" value="1"/>
</dbReference>
<dbReference type="Proteomes" id="UP000578091">
    <property type="component" value="Unassembled WGS sequence"/>
</dbReference>
<feature type="signal peptide" evidence="1">
    <location>
        <begin position="1"/>
        <end position="21"/>
    </location>
</feature>
<evidence type="ECO:0000259" key="2">
    <source>
        <dbReference type="Pfam" id="PF01738"/>
    </source>
</evidence>
<gene>
    <name evidence="3" type="ORF">H0E84_08565</name>
</gene>
<comment type="caution">
    <text evidence="3">The sequence shown here is derived from an EMBL/GenBank/DDBJ whole genome shotgun (WGS) entry which is preliminary data.</text>
</comment>
<dbReference type="Pfam" id="PF01738">
    <property type="entry name" value="DLH"/>
    <property type="match status" value="1"/>
</dbReference>
<evidence type="ECO:0000256" key="1">
    <source>
        <dbReference type="SAM" id="SignalP"/>
    </source>
</evidence>
<feature type="domain" description="Dienelactone hydrolase" evidence="2">
    <location>
        <begin position="49"/>
        <end position="264"/>
    </location>
</feature>
<evidence type="ECO:0000313" key="4">
    <source>
        <dbReference type="Proteomes" id="UP000578091"/>
    </source>
</evidence>
<organism evidence="3 4">
    <name type="scientific">Luteimonas salinisoli</name>
    <dbReference type="NCBI Taxonomy" id="2752307"/>
    <lineage>
        <taxon>Bacteria</taxon>
        <taxon>Pseudomonadati</taxon>
        <taxon>Pseudomonadota</taxon>
        <taxon>Gammaproteobacteria</taxon>
        <taxon>Lysobacterales</taxon>
        <taxon>Lysobacteraceae</taxon>
        <taxon>Luteimonas</taxon>
    </lineage>
</organism>
<dbReference type="InterPro" id="IPR029058">
    <property type="entry name" value="AB_hydrolase_fold"/>
</dbReference>
<feature type="chain" id="PRO_5032629682" evidence="1">
    <location>
        <begin position="22"/>
        <end position="270"/>
    </location>
</feature>
<protein>
    <submittedName>
        <fullName evidence="3">Dienelactone hydrolase family protein</fullName>
    </submittedName>
</protein>
<proteinExistence type="predicted"/>
<sequence>MIRFELAALVLLLPVATVAQAAPRSDPVEWEVDGRTFSGVVVYDDAGGPDPRPGVVMVPNWMGVGEHALARARTLAGDGRVVLVADVYGKGVRPANRDEARQQVMQVYSDGGTALRRRVAAAVQALSGQAGRVPVDPARIAAIGFCFGGSAVLELARSGADVAGVVSVHGGLETHLPTEDNRIMAPVLALNGAEDASVTDAHIAAFGQEMRAAGADWRFVDFGGARHCFSQEEDAGADPEDNCRYDERASRRAFVMIDAFFEEIFAADPR</sequence>
<dbReference type="PANTHER" id="PTHR22946">
    <property type="entry name" value="DIENELACTONE HYDROLASE DOMAIN-CONTAINING PROTEIN-RELATED"/>
    <property type="match status" value="1"/>
</dbReference>
<dbReference type="InterPro" id="IPR050261">
    <property type="entry name" value="FrsA_esterase"/>
</dbReference>
<dbReference type="GO" id="GO:0016787">
    <property type="term" value="F:hydrolase activity"/>
    <property type="evidence" value="ECO:0007669"/>
    <property type="project" value="UniProtKB-KW"/>
</dbReference>
<dbReference type="Gene3D" id="3.40.50.1820">
    <property type="entry name" value="alpha/beta hydrolase"/>
    <property type="match status" value="1"/>
</dbReference>
<keyword evidence="4" id="KW-1185">Reference proteome</keyword>
<accession>A0A853JCT0</accession>
<evidence type="ECO:0000313" key="3">
    <source>
        <dbReference type="EMBL" id="NZA26437.1"/>
    </source>
</evidence>
<dbReference type="SUPFAM" id="SSF53474">
    <property type="entry name" value="alpha/beta-Hydrolases"/>
    <property type="match status" value="1"/>
</dbReference>